<accession>A0A7X0FXK8</accession>
<organism evidence="2 3">
    <name type="scientific">Actinomadura coerulea</name>
    <dbReference type="NCBI Taxonomy" id="46159"/>
    <lineage>
        <taxon>Bacteria</taxon>
        <taxon>Bacillati</taxon>
        <taxon>Actinomycetota</taxon>
        <taxon>Actinomycetes</taxon>
        <taxon>Streptosporangiales</taxon>
        <taxon>Thermomonosporaceae</taxon>
        <taxon>Actinomadura</taxon>
    </lineage>
</organism>
<keyword evidence="3" id="KW-1185">Reference proteome</keyword>
<dbReference type="AlphaFoldDB" id="A0A7X0FXK8"/>
<proteinExistence type="predicted"/>
<comment type="caution">
    <text evidence="2">The sequence shown here is derived from an EMBL/GenBank/DDBJ whole genome shotgun (WGS) entry which is preliminary data.</text>
</comment>
<dbReference type="Proteomes" id="UP000546324">
    <property type="component" value="Unassembled WGS sequence"/>
</dbReference>
<feature type="region of interest" description="Disordered" evidence="1">
    <location>
        <begin position="42"/>
        <end position="91"/>
    </location>
</feature>
<evidence type="ECO:0000313" key="2">
    <source>
        <dbReference type="EMBL" id="MBB6395615.1"/>
    </source>
</evidence>
<sequence length="91" mass="9553">MIHAAHQAGIVLGHQVERAAAQPQPVRALPVGLEPVPIHDLGRAGQRALGAEPPAPDGTALRLAERPPALLRGPRRRVRAALPGDLPADRV</sequence>
<reference evidence="2 3" key="1">
    <citation type="submission" date="2020-08" db="EMBL/GenBank/DDBJ databases">
        <title>Sequencing the genomes of 1000 actinobacteria strains.</title>
        <authorList>
            <person name="Klenk H.-P."/>
        </authorList>
    </citation>
    <scope>NUCLEOTIDE SEQUENCE [LARGE SCALE GENOMIC DNA]</scope>
    <source>
        <strain evidence="2 3">DSM 43675</strain>
    </source>
</reference>
<gene>
    <name evidence="2" type="ORF">BKA00_002529</name>
</gene>
<dbReference type="RefSeq" id="WP_185025086.1">
    <property type="nucleotide sequence ID" value="NZ_JACHMQ010000001.1"/>
</dbReference>
<protein>
    <submittedName>
        <fullName evidence="2">Uncharacterized protein</fullName>
    </submittedName>
</protein>
<name>A0A7X0FXK8_9ACTN</name>
<evidence type="ECO:0000256" key="1">
    <source>
        <dbReference type="SAM" id="MobiDB-lite"/>
    </source>
</evidence>
<evidence type="ECO:0000313" key="3">
    <source>
        <dbReference type="Proteomes" id="UP000546324"/>
    </source>
</evidence>
<feature type="compositionally biased region" description="Low complexity" evidence="1">
    <location>
        <begin position="60"/>
        <end position="72"/>
    </location>
</feature>
<dbReference type="EMBL" id="JACHMQ010000001">
    <property type="protein sequence ID" value="MBB6395615.1"/>
    <property type="molecule type" value="Genomic_DNA"/>
</dbReference>